<sequence length="600" mass="66726">MDDSDAPGQDQRETFPNGHSFMPMTIGYDIDATTSYSIEELTAQFSEFHAARVASAVSNNTTVLEAIMPNVQSGLSSISEARRAVDDVLLTSMPDTSFGAQTQASLTHDVDLPDSGDDDRDSVMRDSTASLSEDAEQTAVEEASLEWLSVSTLQKLPPGPTARAAKGANLNVLPIDDTPASYKKAYDCHKGLPRPTAYLGMSDQLDFALFLCSPSFLKPLVAFALAGNMDLKWAALAALLLEDSTISEFEELGDDIDSAISKWPVQLNEAGKLLKDSDDGASVTGHNIGNAWSLCAYSMWLMVHRGEKFWGLSSTAQRKQQIEVRTRLASLPLPLPDTPAIDFEGRSFNPVWKHEHDHHILEAYNRAYQALRTCWHHTRNSTICTDLPHAESWSKALLNALTPKPIPSDEFTPQFMRQRAGDALRVLMREGSKKIHAQRSQCALTLHFDKSTSKDLVALHDPDGLEDMLENLEKAINYVQPPSGQICKPDPRAYATMEEWHDALRCDLKLHTAWQAKNVTMRLGRVKLVSNVDTDDQDVMVTLDRLADENLIPWPRKQDFINQHSAIQVRYAIYPMTEDDHQQKKTDFETNGAMNGNNSK</sequence>
<organism evidence="2 3">
    <name type="scientific">Septoria linicola</name>
    <dbReference type="NCBI Taxonomy" id="215465"/>
    <lineage>
        <taxon>Eukaryota</taxon>
        <taxon>Fungi</taxon>
        <taxon>Dikarya</taxon>
        <taxon>Ascomycota</taxon>
        <taxon>Pezizomycotina</taxon>
        <taxon>Dothideomycetes</taxon>
        <taxon>Dothideomycetidae</taxon>
        <taxon>Mycosphaerellales</taxon>
        <taxon>Mycosphaerellaceae</taxon>
        <taxon>Septoria</taxon>
    </lineage>
</organism>
<dbReference type="Proteomes" id="UP001056384">
    <property type="component" value="Chromosome 9"/>
</dbReference>
<protein>
    <submittedName>
        <fullName evidence="2">Uncharacterized protein</fullName>
    </submittedName>
</protein>
<keyword evidence="3" id="KW-1185">Reference proteome</keyword>
<accession>A0A9Q9ENM5</accession>
<dbReference type="EMBL" id="CP099426">
    <property type="protein sequence ID" value="USW56759.1"/>
    <property type="molecule type" value="Genomic_DNA"/>
</dbReference>
<feature type="region of interest" description="Disordered" evidence="1">
    <location>
        <begin position="108"/>
        <end position="135"/>
    </location>
</feature>
<gene>
    <name evidence="2" type="ORF">Slin15195_G100780</name>
</gene>
<name>A0A9Q9ENM5_9PEZI</name>
<reference evidence="2" key="1">
    <citation type="submission" date="2022-06" db="EMBL/GenBank/DDBJ databases">
        <title>Complete genome sequences of two strains of the flax pathogen Septoria linicola.</title>
        <authorList>
            <person name="Lapalu N."/>
            <person name="Simon A."/>
            <person name="Demenou B."/>
            <person name="Paumier D."/>
            <person name="Guillot M.-P."/>
            <person name="Gout L."/>
            <person name="Valade R."/>
        </authorList>
    </citation>
    <scope>NUCLEOTIDE SEQUENCE</scope>
    <source>
        <strain evidence="2">SE15195</strain>
    </source>
</reference>
<evidence type="ECO:0000313" key="3">
    <source>
        <dbReference type="Proteomes" id="UP001056384"/>
    </source>
</evidence>
<feature type="region of interest" description="Disordered" evidence="1">
    <location>
        <begin position="1"/>
        <end position="21"/>
    </location>
</feature>
<dbReference type="AlphaFoldDB" id="A0A9Q9ENM5"/>
<evidence type="ECO:0000256" key="1">
    <source>
        <dbReference type="SAM" id="MobiDB-lite"/>
    </source>
</evidence>
<evidence type="ECO:0000313" key="2">
    <source>
        <dbReference type="EMBL" id="USW56759.1"/>
    </source>
</evidence>
<proteinExistence type="predicted"/>